<dbReference type="EMBL" id="OMOF01000406">
    <property type="protein sequence ID" value="SPF49883.1"/>
    <property type="molecule type" value="Genomic_DNA"/>
</dbReference>
<accession>A0A2U3LD95</accession>
<sequence>MLNIEMLVKASTLSEGDTSTSKRESFMARQKAKQEDENSCLAFFTKLEDNNILR</sequence>
<dbReference type="AlphaFoldDB" id="A0A2U3LD95"/>
<organism evidence="1 2">
    <name type="scientific">Candidatus Desulfosporosinus infrequens</name>
    <dbReference type="NCBI Taxonomy" id="2043169"/>
    <lineage>
        <taxon>Bacteria</taxon>
        <taxon>Bacillati</taxon>
        <taxon>Bacillota</taxon>
        <taxon>Clostridia</taxon>
        <taxon>Eubacteriales</taxon>
        <taxon>Desulfitobacteriaceae</taxon>
        <taxon>Desulfosporosinus</taxon>
    </lineage>
</organism>
<protein>
    <submittedName>
        <fullName evidence="1">Uncharacterized protein</fullName>
    </submittedName>
</protein>
<evidence type="ECO:0000313" key="1">
    <source>
        <dbReference type="EMBL" id="SPF49883.1"/>
    </source>
</evidence>
<reference evidence="2" key="1">
    <citation type="submission" date="2018-02" db="EMBL/GenBank/DDBJ databases">
        <authorList>
            <person name="Hausmann B."/>
        </authorList>
    </citation>
    <scope>NUCLEOTIDE SEQUENCE [LARGE SCALE GENOMIC DNA]</scope>
    <source>
        <strain evidence="2">Peat soil MAG SbF1</strain>
    </source>
</reference>
<proteinExistence type="predicted"/>
<gene>
    <name evidence="1" type="ORF">SBF1_4640002</name>
</gene>
<name>A0A2U3LD95_9FIRM</name>
<evidence type="ECO:0000313" key="2">
    <source>
        <dbReference type="Proteomes" id="UP000238916"/>
    </source>
</evidence>
<dbReference type="Proteomes" id="UP000238916">
    <property type="component" value="Unassembled WGS sequence"/>
</dbReference>